<evidence type="ECO:0000313" key="9">
    <source>
        <dbReference type="EMBL" id="KAK7196980.1"/>
    </source>
</evidence>
<evidence type="ECO:0000256" key="7">
    <source>
        <dbReference type="SAM" id="Coils"/>
    </source>
</evidence>
<dbReference type="Pfam" id="PF00233">
    <property type="entry name" value="PDEase_I"/>
    <property type="match status" value="1"/>
</dbReference>
<dbReference type="InterPro" id="IPR023174">
    <property type="entry name" value="PDEase_CS"/>
</dbReference>
<feature type="coiled-coil region" evidence="7">
    <location>
        <begin position="175"/>
        <end position="202"/>
    </location>
</feature>
<feature type="binding site" evidence="5">
    <location>
        <position position="393"/>
    </location>
    <ligand>
        <name>Zn(2+)</name>
        <dbReference type="ChEBI" id="CHEBI:29105"/>
        <label>1</label>
    </ligand>
</feature>
<evidence type="ECO:0000313" key="10">
    <source>
        <dbReference type="Proteomes" id="UP001430356"/>
    </source>
</evidence>
<dbReference type="PANTHER" id="PTHR11347">
    <property type="entry name" value="CYCLIC NUCLEOTIDE PHOSPHODIESTERASE"/>
    <property type="match status" value="1"/>
</dbReference>
<dbReference type="InterPro" id="IPR023088">
    <property type="entry name" value="PDEase"/>
</dbReference>
<dbReference type="PRINTS" id="PR00387">
    <property type="entry name" value="PDIESTERASE1"/>
</dbReference>
<keyword evidence="10" id="KW-1185">Reference proteome</keyword>
<sequence length="635" mass="70829">MSDFTETLRRLPCVYALCSSTLSVMAGMSDTTEELSFRVYDAAAGASYLCNLNEKALLTAKTTLCDKGGDWATFFREIQVAFNSGKVSVLRGDAPAAVGAAAATAAPVSADSKGASASVEVQCLSRQGDKRATFVVPQTAVDQQNYILEHMLQAHHMHSHPKEYEQKLTRVIETEDAARAKREELDRELVALNDNLTRNKHKQKVCNEQKEELLGRLGGYSTESTGNPWRAIQEKQQKAAGEGNESRLPNPLRDCTCKDVDLLLLRMIKSRWLTPEQCDPSSPANRVVRPFSKADLAAQVAQLSGGRAVVWKAMELIDSWSYRVFDVQAAMSGDDYLSLETQTHGGSLFVTLYALLCKHDFLQKFKIDEQIALNWISVVEAGYHGNPYHNSMHAADVLQITHYIITQGGLAKRCELSETQLFSALLAASIHDFDHPGINNNFHIKTGSYLATLYNDRSVLENLHVSSIFELMKNPTFNILANCSDEQRHEVRETMIEMVLATDMGSHGKYVANLKGKMQERSSLTKPDEQILCLAIALKMADISNCGRPLDIYLRWGGKVSDEFYQQGDRERNLGLECSPFMNRLQPSLAKSQIAFMNYIISPFFEQVAELLPDMRFAVGLVEENKAYWASHDDS</sequence>
<reference evidence="9 10" key="1">
    <citation type="journal article" date="2021" name="MBio">
        <title>A New Model Trypanosomatid, Novymonas esmeraldas: Genomic Perception of Its 'Candidatus Pandoraea novymonadis' Endosymbiont.</title>
        <authorList>
            <person name="Zakharova A."/>
            <person name="Saura A."/>
            <person name="Butenko A."/>
            <person name="Podesvova L."/>
            <person name="Warmusova S."/>
            <person name="Kostygov A.Y."/>
            <person name="Nenarokova A."/>
            <person name="Lukes J."/>
            <person name="Opperdoes F.R."/>
            <person name="Yurchenko V."/>
        </authorList>
    </citation>
    <scope>NUCLEOTIDE SEQUENCE [LARGE SCALE GENOMIC DNA]</scope>
    <source>
        <strain evidence="9 10">E262AT.01</strain>
    </source>
</reference>
<dbReference type="InterPro" id="IPR002073">
    <property type="entry name" value="PDEase_catalytic_dom"/>
</dbReference>
<keyword evidence="1 5" id="KW-0479">Metal-binding</keyword>
<feature type="binding site" evidence="5">
    <location>
        <position position="431"/>
    </location>
    <ligand>
        <name>Zn(2+)</name>
        <dbReference type="ChEBI" id="CHEBI:29105"/>
        <label>1</label>
    </ligand>
</feature>
<keyword evidence="2 6" id="KW-0378">Hydrolase</keyword>
<evidence type="ECO:0000259" key="8">
    <source>
        <dbReference type="PROSITE" id="PS51845"/>
    </source>
</evidence>
<comment type="cofactor">
    <cofactor evidence="6">
        <name>a divalent metal cation</name>
        <dbReference type="ChEBI" id="CHEBI:60240"/>
    </cofactor>
    <text evidence="6">Binds 2 divalent metal cations per subunit. Site 1 may preferentially bind zinc ions, while site 2 has a preference for magnesium and/or manganese ions.</text>
</comment>
<dbReference type="SUPFAM" id="SSF109604">
    <property type="entry name" value="HD-domain/PDEase-like"/>
    <property type="match status" value="1"/>
</dbReference>
<dbReference type="GO" id="GO:0007165">
    <property type="term" value="P:signal transduction"/>
    <property type="evidence" value="ECO:0007669"/>
    <property type="project" value="InterPro"/>
</dbReference>
<dbReference type="Proteomes" id="UP001430356">
    <property type="component" value="Unassembled WGS sequence"/>
</dbReference>
<feature type="binding site" evidence="5">
    <location>
        <position position="432"/>
    </location>
    <ligand>
        <name>Zn(2+)</name>
        <dbReference type="ChEBI" id="CHEBI:29105"/>
        <label>2</label>
    </ligand>
</feature>
<feature type="binding site" evidence="4">
    <location>
        <begin position="389"/>
        <end position="393"/>
    </location>
    <ligand>
        <name>AMP</name>
        <dbReference type="ChEBI" id="CHEBI:456215"/>
    </ligand>
</feature>
<feature type="active site" description="Proton donor" evidence="3">
    <location>
        <position position="389"/>
    </location>
</feature>
<gene>
    <name evidence="9" type="ORF">NESM_000641100</name>
</gene>
<dbReference type="FunFam" id="1.10.1300.10:FF:000021">
    <property type="entry name" value="Phosphodiesterase"/>
    <property type="match status" value="1"/>
</dbReference>
<comment type="similarity">
    <text evidence="6">Belongs to the cyclic nucleotide phosphodiesterase family.</text>
</comment>
<protein>
    <recommendedName>
        <fullName evidence="6">Phosphodiesterase</fullName>
        <ecNumber evidence="6">3.1.4.-</ecNumber>
    </recommendedName>
</protein>
<accession>A0AAW0ETC7</accession>
<comment type="caution">
    <text evidence="9">The sequence shown here is derived from an EMBL/GenBank/DDBJ whole genome shotgun (WGS) entry which is preliminary data.</text>
</comment>
<dbReference type="GO" id="GO:0004114">
    <property type="term" value="F:3',5'-cyclic-nucleotide phosphodiesterase activity"/>
    <property type="evidence" value="ECO:0007669"/>
    <property type="project" value="InterPro"/>
</dbReference>
<evidence type="ECO:0000256" key="1">
    <source>
        <dbReference type="ARBA" id="ARBA00022723"/>
    </source>
</evidence>
<dbReference type="InterPro" id="IPR036971">
    <property type="entry name" value="PDEase_catalytic_dom_sf"/>
</dbReference>
<organism evidence="9 10">
    <name type="scientific">Novymonas esmeraldas</name>
    <dbReference type="NCBI Taxonomy" id="1808958"/>
    <lineage>
        <taxon>Eukaryota</taxon>
        <taxon>Discoba</taxon>
        <taxon>Euglenozoa</taxon>
        <taxon>Kinetoplastea</taxon>
        <taxon>Metakinetoplastina</taxon>
        <taxon>Trypanosomatida</taxon>
        <taxon>Trypanosomatidae</taxon>
        <taxon>Novymonas</taxon>
    </lineage>
</organism>
<dbReference type="GO" id="GO:0046872">
    <property type="term" value="F:metal ion binding"/>
    <property type="evidence" value="ECO:0007669"/>
    <property type="project" value="UniProtKB-KW"/>
</dbReference>
<feature type="binding site" evidence="5">
    <location>
        <position position="542"/>
    </location>
    <ligand>
        <name>Zn(2+)</name>
        <dbReference type="ChEBI" id="CHEBI:29105"/>
        <label>1</label>
    </ligand>
</feature>
<dbReference type="PROSITE" id="PS51845">
    <property type="entry name" value="PDEASE_I_2"/>
    <property type="match status" value="1"/>
</dbReference>
<evidence type="ECO:0000256" key="3">
    <source>
        <dbReference type="PIRSR" id="PIRSR623088-1"/>
    </source>
</evidence>
<dbReference type="CDD" id="cd00077">
    <property type="entry name" value="HDc"/>
    <property type="match status" value="1"/>
</dbReference>
<dbReference type="AlphaFoldDB" id="A0AAW0ETC7"/>
<dbReference type="EMBL" id="JAECZO010000091">
    <property type="protein sequence ID" value="KAK7196980.1"/>
    <property type="molecule type" value="Genomic_DNA"/>
</dbReference>
<feature type="binding site" evidence="5">
    <location>
        <position position="432"/>
    </location>
    <ligand>
        <name>Zn(2+)</name>
        <dbReference type="ChEBI" id="CHEBI:29105"/>
        <label>1</label>
    </ligand>
</feature>
<dbReference type="InterPro" id="IPR003607">
    <property type="entry name" value="HD/PDEase_dom"/>
</dbReference>
<feature type="binding site" evidence="4">
    <location>
        <position position="593"/>
    </location>
    <ligand>
        <name>AMP</name>
        <dbReference type="ChEBI" id="CHEBI:456215"/>
    </ligand>
</feature>
<feature type="binding site" evidence="4">
    <location>
        <position position="542"/>
    </location>
    <ligand>
        <name>AMP</name>
        <dbReference type="ChEBI" id="CHEBI:456215"/>
    </ligand>
</feature>
<feature type="domain" description="PDEase" evidence="8">
    <location>
        <begin position="292"/>
        <end position="635"/>
    </location>
</feature>
<proteinExistence type="inferred from homology"/>
<evidence type="ECO:0000256" key="5">
    <source>
        <dbReference type="PIRSR" id="PIRSR623088-3"/>
    </source>
</evidence>
<evidence type="ECO:0000256" key="2">
    <source>
        <dbReference type="ARBA" id="ARBA00022801"/>
    </source>
</evidence>
<dbReference type="Gene3D" id="1.10.1300.10">
    <property type="entry name" value="3'5'-cyclic nucleotide phosphodiesterase, catalytic domain"/>
    <property type="match status" value="1"/>
</dbReference>
<evidence type="ECO:0000256" key="6">
    <source>
        <dbReference type="RuleBase" id="RU363067"/>
    </source>
</evidence>
<feature type="binding site" evidence="4">
    <location>
        <position position="432"/>
    </location>
    <ligand>
        <name>AMP</name>
        <dbReference type="ChEBI" id="CHEBI:456215"/>
    </ligand>
</feature>
<dbReference type="EC" id="3.1.4.-" evidence="6"/>
<dbReference type="PROSITE" id="PS00126">
    <property type="entry name" value="PDEASE_I_1"/>
    <property type="match status" value="1"/>
</dbReference>
<keyword evidence="7" id="KW-0175">Coiled coil</keyword>
<name>A0AAW0ETC7_9TRYP</name>
<evidence type="ECO:0000256" key="4">
    <source>
        <dbReference type="PIRSR" id="PIRSR623088-2"/>
    </source>
</evidence>